<keyword evidence="2" id="KW-0812">Transmembrane</keyword>
<dbReference type="InterPro" id="IPR032514">
    <property type="entry name" value="GtaA_central"/>
</dbReference>
<sequence length="852" mass="93258">MLFSSLILVAFLCTLLSNAQSNQRIPFIPLAVKNPYMNAWYRNSNTAPAGDWPWFFTNNKILGWAGFIRVDGQAYQWLGAYYNSTKTLMSAITPTKTIFRIEAGPMQFNATFLTPIEPNDYVRQSIPFSYLYIDDFSFNDSALHSVQLYTDITAEWVSWDNTAMVEWSTVEEETIIYHHVTRQTRTPMQDNNNFADDSIAYHAVRKHSGSTWQTESSGVCRQTFIDNGTLDGGQGTSPQTVNADGWPGFAHALDLGNISSSVPQDPVVWAVGIVRDPLVGYPGLSRDQTGYYWSAYPNISSVITAFLNDFEDARNRSMVFDASIMTAASEISSEYADILSLVTRQIFASLDITLEKTEGGDFNSSAVRIFMKDMGVAARTNPVDVIYGAFPALVYFNATIARDLLEPLFELQDNSSFAAPDLGSTYPTIWGNSSDTHTLAIDNTGSMLIMAYAHAVKSGDGSLISRYHSTLQRWADFLVSATSDPPLDSATMDDFPGSETANLVLKGILGIYSMAKVDEAMGSSNTSYMYHATALLQTWTQRAVAQTHIKSTFGQEDSWGLIYNLFPDIWLDMNVISNDVLTRQGNFYKGQSGGQAALGLQSSRGNTIYPLDSEDWNLLTAATIPSNLSDVRDQLINSIHQRAFDGSQQYPLPMRYDLISNKSISGNTGSAIFGAAYGLLARNLPNVDINIDQLPSSGPGPARNIGAIVGGVIGGIAGVIMIAWLSGIDAESSCKKMISSGRGNTFNHVPSLLTKGGLLTRPTQLSQVPPISTKRRETLGRGAASPTRDASSVSDAMSANDNSDTTAEEIRAQVAQLRRELEHSLFCIPVQSRTLFETALPHEDLEEAISNV</sequence>
<dbReference type="Pfam" id="PF16335">
    <property type="entry name" value="GtaA_6_Hairpin"/>
    <property type="match status" value="1"/>
</dbReference>
<dbReference type="InterPro" id="IPR033433">
    <property type="entry name" value="GtaA_N"/>
</dbReference>
<evidence type="ECO:0000256" key="1">
    <source>
        <dbReference type="SAM" id="MobiDB-lite"/>
    </source>
</evidence>
<dbReference type="GO" id="GO:0005975">
    <property type="term" value="P:carbohydrate metabolic process"/>
    <property type="evidence" value="ECO:0007669"/>
    <property type="project" value="InterPro"/>
</dbReference>
<gene>
    <name evidence="6" type="ORF">D9756_005161</name>
</gene>
<proteinExistence type="predicted"/>
<accession>A0A8H5G9L2</accession>
<dbReference type="EMBL" id="JAACJO010000003">
    <property type="protein sequence ID" value="KAF5360962.1"/>
    <property type="molecule type" value="Genomic_DNA"/>
</dbReference>
<feature type="compositionally biased region" description="Polar residues" evidence="1">
    <location>
        <begin position="788"/>
        <end position="805"/>
    </location>
</feature>
<evidence type="ECO:0000259" key="4">
    <source>
        <dbReference type="Pfam" id="PF16335"/>
    </source>
</evidence>
<feature type="domain" description="Glutaminase A central" evidence="4">
    <location>
        <begin position="332"/>
        <end position="678"/>
    </location>
</feature>
<feature type="signal peptide" evidence="3">
    <location>
        <begin position="1"/>
        <end position="19"/>
    </location>
</feature>
<dbReference type="PANTHER" id="PTHR31987:SF1">
    <property type="entry name" value="GLUTAMINASE A"/>
    <property type="match status" value="1"/>
</dbReference>
<keyword evidence="3" id="KW-0732">Signal</keyword>
<name>A0A8H5G9L2_9AGAR</name>
<organism evidence="6 7">
    <name type="scientific">Leucocoprinus leucothites</name>
    <dbReference type="NCBI Taxonomy" id="201217"/>
    <lineage>
        <taxon>Eukaryota</taxon>
        <taxon>Fungi</taxon>
        <taxon>Dikarya</taxon>
        <taxon>Basidiomycota</taxon>
        <taxon>Agaricomycotina</taxon>
        <taxon>Agaricomycetes</taxon>
        <taxon>Agaricomycetidae</taxon>
        <taxon>Agaricales</taxon>
        <taxon>Agaricineae</taxon>
        <taxon>Agaricaceae</taxon>
        <taxon>Leucocoprinus</taxon>
    </lineage>
</organism>
<evidence type="ECO:0000313" key="6">
    <source>
        <dbReference type="EMBL" id="KAF5360962.1"/>
    </source>
</evidence>
<dbReference type="Pfam" id="PF17168">
    <property type="entry name" value="DUF5127"/>
    <property type="match status" value="1"/>
</dbReference>
<reference evidence="6 7" key="1">
    <citation type="journal article" date="2020" name="ISME J.">
        <title>Uncovering the hidden diversity of litter-decomposition mechanisms in mushroom-forming fungi.</title>
        <authorList>
            <person name="Floudas D."/>
            <person name="Bentzer J."/>
            <person name="Ahren D."/>
            <person name="Johansson T."/>
            <person name="Persson P."/>
            <person name="Tunlid A."/>
        </authorList>
    </citation>
    <scope>NUCLEOTIDE SEQUENCE [LARGE SCALE GENOMIC DNA]</scope>
    <source>
        <strain evidence="6 7">CBS 146.42</strain>
    </source>
</reference>
<feature type="region of interest" description="Disordered" evidence="1">
    <location>
        <begin position="763"/>
        <end position="806"/>
    </location>
</feature>
<evidence type="ECO:0000259" key="5">
    <source>
        <dbReference type="Pfam" id="PF17168"/>
    </source>
</evidence>
<dbReference type="SUPFAM" id="SSF48208">
    <property type="entry name" value="Six-hairpin glycosidases"/>
    <property type="match status" value="1"/>
</dbReference>
<feature type="transmembrane region" description="Helical" evidence="2">
    <location>
        <begin position="705"/>
        <end position="727"/>
    </location>
</feature>
<feature type="domain" description="Glutaminase A N-terminal" evidence="5">
    <location>
        <begin position="95"/>
        <end position="326"/>
    </location>
</feature>
<dbReference type="OrthoDB" id="3918848at2759"/>
<evidence type="ECO:0008006" key="8">
    <source>
        <dbReference type="Google" id="ProtNLM"/>
    </source>
</evidence>
<evidence type="ECO:0000256" key="3">
    <source>
        <dbReference type="SAM" id="SignalP"/>
    </source>
</evidence>
<comment type="caution">
    <text evidence="6">The sequence shown here is derived from an EMBL/GenBank/DDBJ whole genome shotgun (WGS) entry which is preliminary data.</text>
</comment>
<dbReference type="InterPro" id="IPR052743">
    <property type="entry name" value="Glutaminase_GtaA"/>
</dbReference>
<dbReference type="PANTHER" id="PTHR31987">
    <property type="entry name" value="GLUTAMINASE A-RELATED"/>
    <property type="match status" value="1"/>
</dbReference>
<feature type="chain" id="PRO_5034001241" description="DUF1793-domain-containing protein" evidence="3">
    <location>
        <begin position="20"/>
        <end position="852"/>
    </location>
</feature>
<keyword evidence="2" id="KW-0472">Membrane</keyword>
<keyword evidence="7" id="KW-1185">Reference proteome</keyword>
<evidence type="ECO:0000256" key="2">
    <source>
        <dbReference type="SAM" id="Phobius"/>
    </source>
</evidence>
<protein>
    <recommendedName>
        <fullName evidence="8">DUF1793-domain-containing protein</fullName>
    </recommendedName>
</protein>
<dbReference type="InterPro" id="IPR008928">
    <property type="entry name" value="6-hairpin_glycosidase_sf"/>
</dbReference>
<dbReference type="Proteomes" id="UP000559027">
    <property type="component" value="Unassembled WGS sequence"/>
</dbReference>
<evidence type="ECO:0000313" key="7">
    <source>
        <dbReference type="Proteomes" id="UP000559027"/>
    </source>
</evidence>
<dbReference type="AlphaFoldDB" id="A0A8H5G9L2"/>
<keyword evidence="2" id="KW-1133">Transmembrane helix</keyword>